<name>A0AAE3XNZ1_9BACT</name>
<reference evidence="1" key="1">
    <citation type="submission" date="2023-07" db="EMBL/GenBank/DDBJ databases">
        <title>Genomic Encyclopedia of Type Strains, Phase IV (KMG-IV): sequencing the most valuable type-strain genomes for metagenomic binning, comparative biology and taxonomic classification.</title>
        <authorList>
            <person name="Goeker M."/>
        </authorList>
    </citation>
    <scope>NUCLEOTIDE SEQUENCE</scope>
    <source>
        <strain evidence="1">DSM 26174</strain>
    </source>
</reference>
<dbReference type="RefSeq" id="WP_309940363.1">
    <property type="nucleotide sequence ID" value="NZ_AP025305.1"/>
</dbReference>
<accession>A0AAE3XNZ1</accession>
<evidence type="ECO:0000313" key="2">
    <source>
        <dbReference type="Proteomes" id="UP001185092"/>
    </source>
</evidence>
<evidence type="ECO:0000313" key="1">
    <source>
        <dbReference type="EMBL" id="MDR6240437.1"/>
    </source>
</evidence>
<comment type="caution">
    <text evidence="1">The sequence shown here is derived from an EMBL/GenBank/DDBJ whole genome shotgun (WGS) entry which is preliminary data.</text>
</comment>
<keyword evidence="2" id="KW-1185">Reference proteome</keyword>
<organism evidence="1 2">
    <name type="scientific">Aureibacter tunicatorum</name>
    <dbReference type="NCBI Taxonomy" id="866807"/>
    <lineage>
        <taxon>Bacteria</taxon>
        <taxon>Pseudomonadati</taxon>
        <taxon>Bacteroidota</taxon>
        <taxon>Cytophagia</taxon>
        <taxon>Cytophagales</taxon>
        <taxon>Persicobacteraceae</taxon>
        <taxon>Aureibacter</taxon>
    </lineage>
</organism>
<dbReference type="EMBL" id="JAVDQD010000004">
    <property type="protein sequence ID" value="MDR6240437.1"/>
    <property type="molecule type" value="Genomic_DNA"/>
</dbReference>
<sequence length="492" mass="57086">MRIYESYRHLSQTTLHARTNSLSKMPPQHPIQGIFEPAKTKKDTQAIPWASVKDREEAHTVAVNEGTMLVFDDVQKGKPIYDDSGQVWVKTLLPQGEFAMKLSDLNLDLDDKDSSYISMIRFLRKIWAGLPLNLMNWSKSFQTMCYRIANSYDTPVKPKHSEGYTLSADDVQTCMLELFKTLSLDKITWQHAHHWEVLELTPPQFKEMKLHKKGFYHIKNPNFLAIREAHPFPSKIYLSVKGDYIEPALSFVYHRFFRKTSTIKVSPGAQALKRKESIILYVAEKALLDDILDELGEFFRDHEHWMNDVDMPFTQKIAKGVCWGDDPEVGYLDGRSYMTDLKPNAWEHFLEQTDTSDLLLDEDDEFETMMKTDFDEARDFISKMTSDDIDYNSIMNFVRLYKALYGQDIQDKFDELKAASKFRSKPGHVTSPDIQGAKSSLVSLRAGLLGDVLEEKIPITFEEMYLRFIEKLSQAHIDWMRPHLNARPNKEK</sequence>
<dbReference type="Proteomes" id="UP001185092">
    <property type="component" value="Unassembled WGS sequence"/>
</dbReference>
<proteinExistence type="predicted"/>
<gene>
    <name evidence="1" type="ORF">HNQ88_003503</name>
</gene>
<protein>
    <submittedName>
        <fullName evidence="1">Uncharacterized protein</fullName>
    </submittedName>
</protein>
<dbReference type="AlphaFoldDB" id="A0AAE3XNZ1"/>